<organism evidence="3">
    <name type="scientific">Perkinsus marinus (strain ATCC 50983 / TXsc)</name>
    <dbReference type="NCBI Taxonomy" id="423536"/>
    <lineage>
        <taxon>Eukaryota</taxon>
        <taxon>Sar</taxon>
        <taxon>Alveolata</taxon>
        <taxon>Perkinsozoa</taxon>
        <taxon>Perkinsea</taxon>
        <taxon>Perkinsida</taxon>
        <taxon>Perkinsidae</taxon>
        <taxon>Perkinsus</taxon>
    </lineage>
</organism>
<feature type="non-terminal residue" evidence="2">
    <location>
        <position position="636"/>
    </location>
</feature>
<keyword evidence="3" id="KW-1185">Reference proteome</keyword>
<accession>C5L5W2</accession>
<dbReference type="GO" id="GO:0003676">
    <property type="term" value="F:nucleic acid binding"/>
    <property type="evidence" value="ECO:0007669"/>
    <property type="project" value="InterPro"/>
</dbReference>
<name>C5L5W2_PERM5</name>
<dbReference type="Proteomes" id="UP000007800">
    <property type="component" value="Unassembled WGS sequence"/>
</dbReference>
<feature type="region of interest" description="Disordered" evidence="1">
    <location>
        <begin position="354"/>
        <end position="381"/>
    </location>
</feature>
<dbReference type="GO" id="GO:0042276">
    <property type="term" value="P:error-prone translesion synthesis"/>
    <property type="evidence" value="ECO:0007669"/>
    <property type="project" value="TreeGrafter"/>
</dbReference>
<dbReference type="GO" id="GO:0003887">
    <property type="term" value="F:DNA-directed DNA polymerase activity"/>
    <property type="evidence" value="ECO:0007669"/>
    <property type="project" value="TreeGrafter"/>
</dbReference>
<evidence type="ECO:0000313" key="2">
    <source>
        <dbReference type="EMBL" id="EER07881.1"/>
    </source>
</evidence>
<dbReference type="PANTHER" id="PTHR45812">
    <property type="entry name" value="DNA POLYMERASE ZETA CATALYTIC SUBUNIT"/>
    <property type="match status" value="1"/>
</dbReference>
<dbReference type="GeneID" id="9043327"/>
<dbReference type="SUPFAM" id="SSF53098">
    <property type="entry name" value="Ribonuclease H-like"/>
    <property type="match status" value="1"/>
</dbReference>
<dbReference type="InterPro" id="IPR030559">
    <property type="entry name" value="PolZ_Rev3"/>
</dbReference>
<dbReference type="AlphaFoldDB" id="C5L5W2"/>
<dbReference type="Gene3D" id="3.30.342.10">
    <property type="entry name" value="DNA Polymerase, chain B, domain 1"/>
    <property type="match status" value="1"/>
</dbReference>
<dbReference type="Gene3D" id="3.30.420.10">
    <property type="entry name" value="Ribonuclease H-like superfamily/Ribonuclease H"/>
    <property type="match status" value="1"/>
</dbReference>
<dbReference type="PANTHER" id="PTHR45812:SF1">
    <property type="entry name" value="DNA POLYMERASE ZETA CATALYTIC SUBUNIT"/>
    <property type="match status" value="1"/>
</dbReference>
<evidence type="ECO:0000256" key="1">
    <source>
        <dbReference type="SAM" id="MobiDB-lite"/>
    </source>
</evidence>
<feature type="region of interest" description="Disordered" evidence="1">
    <location>
        <begin position="217"/>
        <end position="263"/>
    </location>
</feature>
<dbReference type="RefSeq" id="XP_002776065.1">
    <property type="nucleotide sequence ID" value="XM_002776019.1"/>
</dbReference>
<feature type="compositionally biased region" description="Polar residues" evidence="1">
    <location>
        <begin position="221"/>
        <end position="244"/>
    </location>
</feature>
<evidence type="ECO:0000313" key="3">
    <source>
        <dbReference type="Proteomes" id="UP000007800"/>
    </source>
</evidence>
<dbReference type="InterPro" id="IPR036397">
    <property type="entry name" value="RNaseH_sf"/>
</dbReference>
<proteinExistence type="predicted"/>
<dbReference type="InParanoid" id="C5L5W2"/>
<dbReference type="EMBL" id="GG679578">
    <property type="protein sequence ID" value="EER07881.1"/>
    <property type="molecule type" value="Genomic_DNA"/>
</dbReference>
<dbReference type="InterPro" id="IPR012337">
    <property type="entry name" value="RNaseH-like_sf"/>
</dbReference>
<dbReference type="GO" id="GO:0000724">
    <property type="term" value="P:double-strand break repair via homologous recombination"/>
    <property type="evidence" value="ECO:0007669"/>
    <property type="project" value="TreeGrafter"/>
</dbReference>
<feature type="compositionally biased region" description="Polar residues" evidence="1">
    <location>
        <begin position="254"/>
        <end position="263"/>
    </location>
</feature>
<protein>
    <submittedName>
        <fullName evidence="2">Uncharacterized protein</fullName>
    </submittedName>
</protein>
<reference evidence="2 3" key="1">
    <citation type="submission" date="2008-07" db="EMBL/GenBank/DDBJ databases">
        <authorList>
            <person name="El-Sayed N."/>
            <person name="Caler E."/>
            <person name="Inman J."/>
            <person name="Amedeo P."/>
            <person name="Hass B."/>
            <person name="Wortman J."/>
        </authorList>
    </citation>
    <scope>NUCLEOTIDE SEQUENCE [LARGE SCALE GENOMIC DNA]</scope>
    <source>
        <strain evidence="3">ATCC 50983 / TXsc</strain>
    </source>
</reference>
<gene>
    <name evidence="2" type="ORF">Pmar_PMAR001747</name>
</gene>
<dbReference type="GO" id="GO:0005634">
    <property type="term" value="C:nucleus"/>
    <property type="evidence" value="ECO:0007669"/>
    <property type="project" value="TreeGrafter"/>
</dbReference>
<sequence>MASSGSFVMRLYHLDWYLAEPYVALGDVDTSIITSKPLSVCPVVRLYGHVVSADPDATVQCCVHVHGYYPKVLFSAEAFQQSVTERQFADGLEYVMSGSGGGQRGQLPPTIVDVKKVQRIDIYGYHETPENVFEVRYVDPGVSYKLAHAYKSLCARSGSNGKIFELHIPYTLQLVSEHGLAAGATVHFKADACFVRPTGERQSKSFLEVDVPCTAIHNPEEASTSPSYPSSARLSTSQPCSGTQPAPYPRPSPLSASQSADSTSMMCQRLRTLWRSEYERSLAEGVSFPYQPESRATGRPSPQSMPCHIENATRLEALRESIRSQEEAIDSGSQGAYQTQKAALAELFEVVADADDPDKSPLPPLGPEPNEYAESVASGSSVGSDVGLVPMYTIPERKTASEDTKESVLAPRMNELYEFTPNPPSREALLAELDEAVGLSPKYLSAPKQGDRRSIDYCTLLYLEVAIQLPRGIDKWDPTLHPLVAVVCILRDQRQTPQERTWVGVIGDLLKEEDVIAIDPLATVDHLSCESELILALDRIFTQFDPTVVISWDASRRGIVFIAERARALGLPGAESMFHRVFVPPVPGPLGPSTLYGRITLDLWQTLRQEDSLKLATTTLHGAAKQLLGLTLPRIP</sequence>
<dbReference type="GO" id="GO:0016035">
    <property type="term" value="C:zeta DNA polymerase complex"/>
    <property type="evidence" value="ECO:0007669"/>
    <property type="project" value="InterPro"/>
</dbReference>
<dbReference type="OrthoDB" id="2414538at2759"/>